<feature type="compositionally biased region" description="Acidic residues" evidence="1">
    <location>
        <begin position="24"/>
        <end position="37"/>
    </location>
</feature>
<dbReference type="Proteomes" id="UP000247150">
    <property type="component" value="Unassembled WGS sequence"/>
</dbReference>
<reference evidence="3 4" key="1">
    <citation type="submission" date="2018-05" db="EMBL/GenBank/DDBJ databases">
        <title>Freshwater and sediment microbial communities from various areas in North America, analyzing microbe dynamics in response to fracking.</title>
        <authorList>
            <person name="Lamendella R."/>
        </authorList>
    </citation>
    <scope>NUCLEOTIDE SEQUENCE [LARGE SCALE GENOMIC DNA]</scope>
    <source>
        <strain evidence="3 4">15_TX</strain>
    </source>
</reference>
<feature type="signal peptide" evidence="2">
    <location>
        <begin position="1"/>
        <end position="19"/>
    </location>
</feature>
<evidence type="ECO:0000256" key="1">
    <source>
        <dbReference type="SAM" id="MobiDB-lite"/>
    </source>
</evidence>
<evidence type="ECO:0000313" key="4">
    <source>
        <dbReference type="Proteomes" id="UP000247150"/>
    </source>
</evidence>
<proteinExistence type="predicted"/>
<gene>
    <name evidence="3" type="ORF">DFO73_105248</name>
</gene>
<sequence length="99" mass="10821">MKYKKRLLSVPLSAGLLLAGCGTDEQEPPPETEDVELEDKQMEENNNDDTEMQDPGTTDDTELQDPGTEEEAPGEGSTDGTGGDTETNMDRNEEQSEEN</sequence>
<keyword evidence="2" id="KW-0732">Signal</keyword>
<evidence type="ECO:0000313" key="3">
    <source>
        <dbReference type="EMBL" id="PWW29010.1"/>
    </source>
</evidence>
<dbReference type="RefSeq" id="WP_110065025.1">
    <property type="nucleotide sequence ID" value="NZ_QGTW01000005.1"/>
</dbReference>
<comment type="caution">
    <text evidence="3">The sequence shown here is derived from an EMBL/GenBank/DDBJ whole genome shotgun (WGS) entry which is preliminary data.</text>
</comment>
<feature type="chain" id="PRO_5039617523" evidence="2">
    <location>
        <begin position="20"/>
        <end position="99"/>
    </location>
</feature>
<feature type="region of interest" description="Disordered" evidence="1">
    <location>
        <begin position="19"/>
        <end position="99"/>
    </location>
</feature>
<accession>A0A2V2ZX67</accession>
<evidence type="ECO:0000256" key="2">
    <source>
        <dbReference type="SAM" id="SignalP"/>
    </source>
</evidence>
<dbReference type="PROSITE" id="PS51257">
    <property type="entry name" value="PROKAR_LIPOPROTEIN"/>
    <property type="match status" value="1"/>
</dbReference>
<feature type="compositionally biased region" description="Basic and acidic residues" evidence="1">
    <location>
        <begin position="88"/>
        <end position="99"/>
    </location>
</feature>
<dbReference type="AlphaFoldDB" id="A0A2V2ZX67"/>
<name>A0A2V2ZX67_9BACI</name>
<organism evidence="3 4">
    <name type="scientific">Cytobacillus oceanisediminis</name>
    <dbReference type="NCBI Taxonomy" id="665099"/>
    <lineage>
        <taxon>Bacteria</taxon>
        <taxon>Bacillati</taxon>
        <taxon>Bacillota</taxon>
        <taxon>Bacilli</taxon>
        <taxon>Bacillales</taxon>
        <taxon>Bacillaceae</taxon>
        <taxon>Cytobacillus</taxon>
    </lineage>
</organism>
<feature type="compositionally biased region" description="Acidic residues" evidence="1">
    <location>
        <begin position="45"/>
        <end position="73"/>
    </location>
</feature>
<dbReference type="EMBL" id="QGTW01000005">
    <property type="protein sequence ID" value="PWW29010.1"/>
    <property type="molecule type" value="Genomic_DNA"/>
</dbReference>
<protein>
    <submittedName>
        <fullName evidence="3">Uncharacterized protein</fullName>
    </submittedName>
</protein>